<keyword evidence="4 6" id="KW-0472">Membrane</keyword>
<comment type="caution">
    <text evidence="8">The sequence shown here is derived from an EMBL/GenBank/DDBJ whole genome shotgun (WGS) entry which is preliminary data.</text>
</comment>
<evidence type="ECO:0000256" key="5">
    <source>
        <dbReference type="SAM" id="MobiDB-lite"/>
    </source>
</evidence>
<evidence type="ECO:0000256" key="6">
    <source>
        <dbReference type="SAM" id="Phobius"/>
    </source>
</evidence>
<evidence type="ECO:0000256" key="4">
    <source>
        <dbReference type="ARBA" id="ARBA00023136"/>
    </source>
</evidence>
<dbReference type="AlphaFoldDB" id="A0A9W7XGL9"/>
<evidence type="ECO:0000259" key="7">
    <source>
        <dbReference type="Pfam" id="PF08510"/>
    </source>
</evidence>
<keyword evidence="2 6" id="KW-0812">Transmembrane</keyword>
<keyword evidence="3 6" id="KW-1133">Transmembrane helix</keyword>
<dbReference type="Proteomes" id="UP001145021">
    <property type="component" value="Unassembled WGS sequence"/>
</dbReference>
<dbReference type="GO" id="GO:0006506">
    <property type="term" value="P:GPI anchor biosynthetic process"/>
    <property type="evidence" value="ECO:0007669"/>
    <property type="project" value="TreeGrafter"/>
</dbReference>
<feature type="transmembrane region" description="Helical" evidence="6">
    <location>
        <begin position="200"/>
        <end position="219"/>
    </location>
</feature>
<dbReference type="EMBL" id="JANBOH010000191">
    <property type="protein sequence ID" value="KAJ1644127.1"/>
    <property type="molecule type" value="Genomic_DNA"/>
</dbReference>
<gene>
    <name evidence="8" type="ORF">LPJ64_004166</name>
</gene>
<dbReference type="InterPro" id="IPR013717">
    <property type="entry name" value="PIG-P"/>
</dbReference>
<reference evidence="8" key="1">
    <citation type="submission" date="2022-07" db="EMBL/GenBank/DDBJ databases">
        <title>Phylogenomic reconstructions and comparative analyses of Kickxellomycotina fungi.</title>
        <authorList>
            <person name="Reynolds N.K."/>
            <person name="Stajich J.E."/>
            <person name="Barry K."/>
            <person name="Grigoriev I.V."/>
            <person name="Crous P."/>
            <person name="Smith M.E."/>
        </authorList>
    </citation>
    <scope>NUCLEOTIDE SEQUENCE</scope>
    <source>
        <strain evidence="8">NBRC 105413</strain>
    </source>
</reference>
<keyword evidence="9" id="KW-1185">Reference proteome</keyword>
<evidence type="ECO:0000256" key="3">
    <source>
        <dbReference type="ARBA" id="ARBA00022989"/>
    </source>
</evidence>
<feature type="transmembrane region" description="Helical" evidence="6">
    <location>
        <begin position="159"/>
        <end position="180"/>
    </location>
</feature>
<evidence type="ECO:0000256" key="1">
    <source>
        <dbReference type="ARBA" id="ARBA00004141"/>
    </source>
</evidence>
<dbReference type="GO" id="GO:0016020">
    <property type="term" value="C:membrane"/>
    <property type="evidence" value="ECO:0007669"/>
    <property type="project" value="UniProtKB-SubCell"/>
</dbReference>
<feature type="domain" description="PIG-P" evidence="7">
    <location>
        <begin position="160"/>
        <end position="278"/>
    </location>
</feature>
<organism evidence="8 9">
    <name type="scientific">Coemansia asiatica</name>
    <dbReference type="NCBI Taxonomy" id="1052880"/>
    <lineage>
        <taxon>Eukaryota</taxon>
        <taxon>Fungi</taxon>
        <taxon>Fungi incertae sedis</taxon>
        <taxon>Zoopagomycota</taxon>
        <taxon>Kickxellomycotina</taxon>
        <taxon>Kickxellomycetes</taxon>
        <taxon>Kickxellales</taxon>
        <taxon>Kickxellaceae</taxon>
        <taxon>Coemansia</taxon>
    </lineage>
</organism>
<name>A0A9W7XGL9_9FUNG</name>
<dbReference type="PANTHER" id="PTHR46346">
    <property type="entry name" value="PHOSPHATIDYLINOSITOL N-ACETYLGLUCOSAMINYLTRANSFERASE SUBUNIT P"/>
    <property type="match status" value="1"/>
</dbReference>
<proteinExistence type="predicted"/>
<protein>
    <recommendedName>
        <fullName evidence="7">PIG-P domain-containing protein</fullName>
    </recommendedName>
</protein>
<accession>A0A9W7XGL9</accession>
<dbReference type="Pfam" id="PF08510">
    <property type="entry name" value="PIG-P"/>
    <property type="match status" value="1"/>
</dbReference>
<evidence type="ECO:0000256" key="2">
    <source>
        <dbReference type="ARBA" id="ARBA00022692"/>
    </source>
</evidence>
<evidence type="ECO:0000313" key="8">
    <source>
        <dbReference type="EMBL" id="KAJ1644127.1"/>
    </source>
</evidence>
<dbReference type="PANTHER" id="PTHR46346:SF1">
    <property type="entry name" value="PHOSPHATIDYLINOSITOL N-ACETYLGLUCOSAMINYLTRANSFERASE SUBUNIT P"/>
    <property type="match status" value="1"/>
</dbReference>
<sequence>MSMYTPLRNYQSPSRKGMIASNDKDKGKDCGSSNNDGKAHENRGASTDTAGTTGLDIRSSYSFEGTLRERTMQSQSASGDYGYRTYNANNSYYSATVPRQTSVLAVSGGLSIMSPMPPPLPSIGLPPRHENELCGISESRPSSPSSANDRSIVVKTPTFEYYGFVLYLVSLAAFVVYLLWAYLPNDALDAIGITYYPDRYWALALPAWWLTAVAFAYLFNMAANMYNTPLLNSIDNITDPYSNMPSDMEKASEFYSNEIGGIPPVSDLPISLVNRCLYEYNF</sequence>
<feature type="region of interest" description="Disordered" evidence="5">
    <location>
        <begin position="1"/>
        <end position="56"/>
    </location>
</feature>
<dbReference type="GO" id="GO:0005783">
    <property type="term" value="C:endoplasmic reticulum"/>
    <property type="evidence" value="ECO:0007669"/>
    <property type="project" value="TreeGrafter"/>
</dbReference>
<comment type="subcellular location">
    <subcellularLocation>
        <location evidence="1">Membrane</location>
        <topology evidence="1">Multi-pass membrane protein</topology>
    </subcellularLocation>
</comment>
<dbReference type="InterPro" id="IPR052263">
    <property type="entry name" value="GPI_Anchor_Biosynth"/>
</dbReference>
<evidence type="ECO:0000313" key="9">
    <source>
        <dbReference type="Proteomes" id="UP001145021"/>
    </source>
</evidence>